<dbReference type="InterPro" id="IPR011598">
    <property type="entry name" value="bHLH_dom"/>
</dbReference>
<proteinExistence type="predicted"/>
<accession>A0A3S4CZR7</accession>
<dbReference type="SMART" id="SM00353">
    <property type="entry name" value="HLH"/>
    <property type="match status" value="1"/>
</dbReference>
<feature type="compositionally biased region" description="Gly residues" evidence="2">
    <location>
        <begin position="45"/>
        <end position="60"/>
    </location>
</feature>
<feature type="compositionally biased region" description="Acidic residues" evidence="2">
    <location>
        <begin position="27"/>
        <end position="38"/>
    </location>
</feature>
<dbReference type="GO" id="GO:0046983">
    <property type="term" value="F:protein dimerization activity"/>
    <property type="evidence" value="ECO:0007669"/>
    <property type="project" value="InterPro"/>
</dbReference>
<name>A0A3S4CZR7_9PEZI</name>
<reference evidence="4 5" key="1">
    <citation type="submission" date="2018-04" db="EMBL/GenBank/DDBJ databases">
        <authorList>
            <person name="Huttner S."/>
            <person name="Dainat J."/>
        </authorList>
    </citation>
    <scope>NUCLEOTIDE SEQUENCE [LARGE SCALE GENOMIC DNA]</scope>
</reference>
<dbReference type="Gene3D" id="4.10.280.10">
    <property type="entry name" value="Helix-loop-helix DNA-binding domain"/>
    <property type="match status" value="1"/>
</dbReference>
<evidence type="ECO:0000313" key="4">
    <source>
        <dbReference type="EMBL" id="SPQ18504.1"/>
    </source>
</evidence>
<organism evidence="4 5">
    <name type="scientific">Thermothielavioides terrestris</name>
    <dbReference type="NCBI Taxonomy" id="2587410"/>
    <lineage>
        <taxon>Eukaryota</taxon>
        <taxon>Fungi</taxon>
        <taxon>Dikarya</taxon>
        <taxon>Ascomycota</taxon>
        <taxon>Pezizomycotina</taxon>
        <taxon>Sordariomycetes</taxon>
        <taxon>Sordariomycetidae</taxon>
        <taxon>Sordariales</taxon>
        <taxon>Chaetomiaceae</taxon>
        <taxon>Thermothielavioides</taxon>
    </lineage>
</organism>
<feature type="coiled-coil region" evidence="1">
    <location>
        <begin position="78"/>
        <end position="112"/>
    </location>
</feature>
<dbReference type="PROSITE" id="PS50888">
    <property type="entry name" value="BHLH"/>
    <property type="match status" value="1"/>
</dbReference>
<dbReference type="EMBL" id="OUUZ01000001">
    <property type="protein sequence ID" value="SPQ18504.1"/>
    <property type="molecule type" value="Genomic_DNA"/>
</dbReference>
<feature type="compositionally biased region" description="Basic residues" evidence="2">
    <location>
        <begin position="61"/>
        <end position="72"/>
    </location>
</feature>
<protein>
    <submittedName>
        <fullName evidence="4">Aaa77bca-86aa-42f5-8998-bf414e645327</fullName>
    </submittedName>
</protein>
<gene>
    <name evidence="4" type="ORF">TT172_LOCUS923</name>
</gene>
<dbReference type="InterPro" id="IPR036638">
    <property type="entry name" value="HLH_DNA-bd_sf"/>
</dbReference>
<feature type="domain" description="BHLH" evidence="3">
    <location>
        <begin position="1"/>
        <end position="88"/>
    </location>
</feature>
<feature type="region of interest" description="Disordered" evidence="2">
    <location>
        <begin position="25"/>
        <end position="75"/>
    </location>
</feature>
<dbReference type="SUPFAM" id="SSF47459">
    <property type="entry name" value="HLH, helix-loop-helix DNA-binding domain"/>
    <property type="match status" value="1"/>
</dbReference>
<evidence type="ECO:0000256" key="1">
    <source>
        <dbReference type="SAM" id="Coils"/>
    </source>
</evidence>
<dbReference type="AlphaFoldDB" id="A0A3S4CZR7"/>
<evidence type="ECO:0000313" key="5">
    <source>
        <dbReference type="Proteomes" id="UP000289323"/>
    </source>
</evidence>
<keyword evidence="1" id="KW-0175">Coiled coil</keyword>
<dbReference type="Pfam" id="PF00010">
    <property type="entry name" value="HLH"/>
    <property type="match status" value="1"/>
</dbReference>
<evidence type="ECO:0000256" key="2">
    <source>
        <dbReference type="SAM" id="MobiDB-lite"/>
    </source>
</evidence>
<evidence type="ECO:0000259" key="3">
    <source>
        <dbReference type="PROSITE" id="PS50888"/>
    </source>
</evidence>
<sequence length="118" mass="12739">MVEQQYRHRLHARFEALLDALPKGILDNDDEDEDDDGGGLDNAASGGGGGGGGAINGGRKGGGHGGKKPRRMSKVDVLNRAARVIRFLESDNERTRREVEMLRRERDAAFGRVAVRGG</sequence>
<dbReference type="Proteomes" id="UP000289323">
    <property type="component" value="Unassembled WGS sequence"/>
</dbReference>